<dbReference type="Proteomes" id="UP001140234">
    <property type="component" value="Unassembled WGS sequence"/>
</dbReference>
<name>A0ACC1JN01_9FUNG</name>
<comment type="caution">
    <text evidence="1">The sequence shown here is derived from an EMBL/GenBank/DDBJ whole genome shotgun (WGS) entry which is preliminary data.</text>
</comment>
<accession>A0ACC1JN01</accession>
<evidence type="ECO:0000313" key="2">
    <source>
        <dbReference type="Proteomes" id="UP001140234"/>
    </source>
</evidence>
<keyword evidence="2" id="KW-1185">Reference proteome</keyword>
<organism evidence="1 2">
    <name type="scientific">Coemansia nantahalensis</name>
    <dbReference type="NCBI Taxonomy" id="2789366"/>
    <lineage>
        <taxon>Eukaryota</taxon>
        <taxon>Fungi</taxon>
        <taxon>Fungi incertae sedis</taxon>
        <taxon>Zoopagomycota</taxon>
        <taxon>Kickxellomycotina</taxon>
        <taxon>Kickxellomycetes</taxon>
        <taxon>Kickxellales</taxon>
        <taxon>Kickxellaceae</taxon>
        <taxon>Coemansia</taxon>
    </lineage>
</organism>
<reference evidence="1" key="1">
    <citation type="submission" date="2022-07" db="EMBL/GenBank/DDBJ databases">
        <title>Phylogenomic reconstructions and comparative analyses of Kickxellomycotina fungi.</title>
        <authorList>
            <person name="Reynolds N.K."/>
            <person name="Stajich J.E."/>
            <person name="Barry K."/>
            <person name="Grigoriev I.V."/>
            <person name="Crous P."/>
            <person name="Smith M.E."/>
        </authorList>
    </citation>
    <scope>NUCLEOTIDE SEQUENCE</scope>
    <source>
        <strain evidence="1">CBS 109366</strain>
    </source>
</reference>
<feature type="non-terminal residue" evidence="1">
    <location>
        <position position="1"/>
    </location>
</feature>
<evidence type="ECO:0000313" key="1">
    <source>
        <dbReference type="EMBL" id="KAJ2763875.1"/>
    </source>
</evidence>
<dbReference type="EMBL" id="JANBUJ010002580">
    <property type="protein sequence ID" value="KAJ2763875.1"/>
    <property type="molecule type" value="Genomic_DNA"/>
</dbReference>
<sequence length="321" mass="34529">APLWVARWDPARYDDGAAHTLTVTVADAAGKTTVTTVPFSLGGQLLPLHNGASGGWIMRHDTAAIFRGWSVAVYLLACTLLLVVPRICYALLPDGLAAWLEGRKAQHDRDCMAVQQLREQVAHGPGRVWSRPVLRLAWAELAALVRAQGTRQVYWASIAWLFWPAYAFAMAAATLPLFVGLLIPSVGAAGVGAVYAVGIRLGSEWVPLADTWMYALGTAVSLLVLLVYLALAVEPPGLFSGDGQPHAARWHRSFWTRATMAAFVAVFLGGATAIPAVSYGWGWALLGIGRMWLLVASCMALYIVDWRPAAHEPALLATHAS</sequence>
<protein>
    <submittedName>
        <fullName evidence="1">Uncharacterized protein</fullName>
    </submittedName>
</protein>
<proteinExistence type="predicted"/>
<gene>
    <name evidence="1" type="ORF">IWQ57_005399</name>
</gene>